<dbReference type="SUPFAM" id="SSF81606">
    <property type="entry name" value="PP2C-like"/>
    <property type="match status" value="1"/>
</dbReference>
<feature type="domain" description="PPM-type phosphatase" evidence="2">
    <location>
        <begin position="70"/>
        <end position="470"/>
    </location>
</feature>
<dbReference type="AlphaFoldDB" id="M5GGZ0"/>
<evidence type="ECO:0000313" key="4">
    <source>
        <dbReference type="Proteomes" id="UP000030653"/>
    </source>
</evidence>
<dbReference type="GeneID" id="63689650"/>
<dbReference type="CDD" id="cd00143">
    <property type="entry name" value="PP2Cc"/>
    <property type="match status" value="1"/>
</dbReference>
<protein>
    <submittedName>
        <fullName evidence="3">Protein serine/threonine phosphatase 2C</fullName>
    </submittedName>
</protein>
<reference evidence="3 4" key="1">
    <citation type="journal article" date="2012" name="Science">
        <title>The Paleozoic origin of enzymatic lignin decomposition reconstructed from 31 fungal genomes.</title>
        <authorList>
            <person name="Floudas D."/>
            <person name="Binder M."/>
            <person name="Riley R."/>
            <person name="Barry K."/>
            <person name="Blanchette R.A."/>
            <person name="Henrissat B."/>
            <person name="Martinez A.T."/>
            <person name="Otillar R."/>
            <person name="Spatafora J.W."/>
            <person name="Yadav J.S."/>
            <person name="Aerts A."/>
            <person name="Benoit I."/>
            <person name="Boyd A."/>
            <person name="Carlson A."/>
            <person name="Copeland A."/>
            <person name="Coutinho P.M."/>
            <person name="de Vries R.P."/>
            <person name="Ferreira P."/>
            <person name="Findley K."/>
            <person name="Foster B."/>
            <person name="Gaskell J."/>
            <person name="Glotzer D."/>
            <person name="Gorecki P."/>
            <person name="Heitman J."/>
            <person name="Hesse C."/>
            <person name="Hori C."/>
            <person name="Igarashi K."/>
            <person name="Jurgens J.A."/>
            <person name="Kallen N."/>
            <person name="Kersten P."/>
            <person name="Kohler A."/>
            <person name="Kuees U."/>
            <person name="Kumar T.K.A."/>
            <person name="Kuo A."/>
            <person name="LaButti K."/>
            <person name="Larrondo L.F."/>
            <person name="Lindquist E."/>
            <person name="Ling A."/>
            <person name="Lombard V."/>
            <person name="Lucas S."/>
            <person name="Lundell T."/>
            <person name="Martin R."/>
            <person name="McLaughlin D.J."/>
            <person name="Morgenstern I."/>
            <person name="Morin E."/>
            <person name="Murat C."/>
            <person name="Nagy L.G."/>
            <person name="Nolan M."/>
            <person name="Ohm R.A."/>
            <person name="Patyshakuliyeva A."/>
            <person name="Rokas A."/>
            <person name="Ruiz-Duenas F.J."/>
            <person name="Sabat G."/>
            <person name="Salamov A."/>
            <person name="Samejima M."/>
            <person name="Schmutz J."/>
            <person name="Slot J.C."/>
            <person name="St John F."/>
            <person name="Stenlid J."/>
            <person name="Sun H."/>
            <person name="Sun S."/>
            <person name="Syed K."/>
            <person name="Tsang A."/>
            <person name="Wiebenga A."/>
            <person name="Young D."/>
            <person name="Pisabarro A."/>
            <person name="Eastwood D.C."/>
            <person name="Martin F."/>
            <person name="Cullen D."/>
            <person name="Grigoriev I.V."/>
            <person name="Hibbett D.S."/>
        </authorList>
    </citation>
    <scope>NUCLEOTIDE SEQUENCE [LARGE SCALE GENOMIC DNA]</scope>
    <source>
        <strain evidence="3 4">DJM-731 SS1</strain>
    </source>
</reference>
<gene>
    <name evidence="3" type="ORF">DACRYDRAFT_44563</name>
</gene>
<organism evidence="3 4">
    <name type="scientific">Dacryopinax primogenitus (strain DJM 731)</name>
    <name type="common">Brown rot fungus</name>
    <dbReference type="NCBI Taxonomy" id="1858805"/>
    <lineage>
        <taxon>Eukaryota</taxon>
        <taxon>Fungi</taxon>
        <taxon>Dikarya</taxon>
        <taxon>Basidiomycota</taxon>
        <taxon>Agaricomycotina</taxon>
        <taxon>Dacrymycetes</taxon>
        <taxon>Dacrymycetales</taxon>
        <taxon>Dacrymycetaceae</taxon>
        <taxon>Dacryopinax</taxon>
    </lineage>
</organism>
<dbReference type="PANTHER" id="PTHR13832">
    <property type="entry name" value="PROTEIN PHOSPHATASE 2C"/>
    <property type="match status" value="1"/>
</dbReference>
<dbReference type="InterPro" id="IPR015655">
    <property type="entry name" value="PP2C"/>
</dbReference>
<dbReference type="SMART" id="SM00332">
    <property type="entry name" value="PP2Cc"/>
    <property type="match status" value="1"/>
</dbReference>
<dbReference type="InterPro" id="IPR036457">
    <property type="entry name" value="PPM-type-like_dom_sf"/>
</dbReference>
<dbReference type="PANTHER" id="PTHR13832:SF792">
    <property type="entry name" value="GM14286P"/>
    <property type="match status" value="1"/>
</dbReference>
<dbReference type="OrthoDB" id="420076at2759"/>
<dbReference type="Pfam" id="PF00481">
    <property type="entry name" value="PP2C"/>
    <property type="match status" value="1"/>
</dbReference>
<dbReference type="OMA" id="GEQAMAP"/>
<dbReference type="GO" id="GO:0005739">
    <property type="term" value="C:mitochondrion"/>
    <property type="evidence" value="ECO:0007669"/>
    <property type="project" value="TreeGrafter"/>
</dbReference>
<keyword evidence="4" id="KW-1185">Reference proteome</keyword>
<evidence type="ECO:0000256" key="1">
    <source>
        <dbReference type="SAM" id="MobiDB-lite"/>
    </source>
</evidence>
<dbReference type="PROSITE" id="PS51746">
    <property type="entry name" value="PPM_2"/>
    <property type="match status" value="1"/>
</dbReference>
<evidence type="ECO:0000259" key="2">
    <source>
        <dbReference type="PROSITE" id="PS51746"/>
    </source>
</evidence>
<dbReference type="GO" id="GO:0004741">
    <property type="term" value="F:[pyruvate dehydrogenase (acetyl-transferring)]-phosphatase activity"/>
    <property type="evidence" value="ECO:0007669"/>
    <property type="project" value="TreeGrafter"/>
</dbReference>
<dbReference type="RefSeq" id="XP_040633217.1">
    <property type="nucleotide sequence ID" value="XM_040774588.1"/>
</dbReference>
<accession>M5GGZ0</accession>
<dbReference type="EMBL" id="JH795855">
    <property type="protein sequence ID" value="EJU06323.1"/>
    <property type="molecule type" value="Genomic_DNA"/>
</dbReference>
<proteinExistence type="predicted"/>
<dbReference type="Proteomes" id="UP000030653">
    <property type="component" value="Unassembled WGS sequence"/>
</dbReference>
<feature type="region of interest" description="Disordered" evidence="1">
    <location>
        <begin position="386"/>
        <end position="409"/>
    </location>
</feature>
<dbReference type="HOGENOM" id="CLU_021928_3_1_1"/>
<dbReference type="Gene3D" id="3.60.40.10">
    <property type="entry name" value="PPM-type phosphatase domain"/>
    <property type="match status" value="1"/>
</dbReference>
<name>M5GGZ0_DACPD</name>
<dbReference type="STRING" id="1858805.M5GGZ0"/>
<sequence length="483" mass="53388">MFRAWVRIDSKTREFRSFPLLPHSAVHELLNAHVRSSSLVLRGGKKWSWNVAQVSSNEPCEDGHAEMIISRDEPSAKETGKDKGEMLYFAVMDGHAGPWTSELLQKTLIPTVALEMDALMKGLPSPLLPPKSTFLNISPLLPSFLRTDGTAQPALVEQALRRAYTQLDRTIVSSALALLDLPKDKRPAVVAPFLRPGLSGSCALLSVLDTQHEEVHLALVGDCRAVAGYWDEGGKRWVCEVLTEDQTAKAVKEVERLKKEHPGEEEMVARNGRVLGGLEPSRAFGDARYKWTKDQQDRINRELISPPDVLRTPPAFQTPPYVTADPVVTHRPFRIPLTTTGGNPSVQDKIPTAQLRFLILATDGLWDALSPMEAVTIASTHLSQTHAGTFPQSTSPPIQGAAGVDGKGPGMHEPDKSAETWVYDQRDTPAVCLIRNALGSTPDQVRRMLSLRAPYSRRERDDMTVSVIWWEEGKDEEVAKAKL</sequence>
<evidence type="ECO:0000313" key="3">
    <source>
        <dbReference type="EMBL" id="EJU06323.1"/>
    </source>
</evidence>
<feature type="compositionally biased region" description="Polar residues" evidence="1">
    <location>
        <begin position="386"/>
        <end position="397"/>
    </location>
</feature>
<dbReference type="InterPro" id="IPR001932">
    <property type="entry name" value="PPM-type_phosphatase-like_dom"/>
</dbReference>